<evidence type="ECO:0000313" key="8">
    <source>
        <dbReference type="EMBL" id="SDS60171.1"/>
    </source>
</evidence>
<feature type="transmembrane region" description="Helical" evidence="6">
    <location>
        <begin position="286"/>
        <end position="305"/>
    </location>
</feature>
<keyword evidence="4 6" id="KW-1133">Transmembrane helix</keyword>
<feature type="transmembrane region" description="Helical" evidence="6">
    <location>
        <begin position="73"/>
        <end position="93"/>
    </location>
</feature>
<feature type="transmembrane region" description="Helical" evidence="6">
    <location>
        <begin position="125"/>
        <end position="146"/>
    </location>
</feature>
<evidence type="ECO:0000256" key="3">
    <source>
        <dbReference type="ARBA" id="ARBA00022692"/>
    </source>
</evidence>
<evidence type="ECO:0000256" key="2">
    <source>
        <dbReference type="ARBA" id="ARBA00022448"/>
    </source>
</evidence>
<dbReference type="SUPFAM" id="SSF103473">
    <property type="entry name" value="MFS general substrate transporter"/>
    <property type="match status" value="1"/>
</dbReference>
<feature type="transmembrane region" description="Helical" evidence="6">
    <location>
        <begin position="217"/>
        <end position="236"/>
    </location>
</feature>
<accession>A0A1H1TJB6</accession>
<evidence type="ECO:0000256" key="6">
    <source>
        <dbReference type="SAM" id="Phobius"/>
    </source>
</evidence>
<feature type="transmembrane region" description="Helical" evidence="6">
    <location>
        <begin position="100"/>
        <end position="119"/>
    </location>
</feature>
<dbReference type="EMBL" id="LT629739">
    <property type="protein sequence ID" value="SDS60171.1"/>
    <property type="molecule type" value="Genomic_DNA"/>
</dbReference>
<feature type="transmembrane region" description="Helical" evidence="6">
    <location>
        <begin position="248"/>
        <end position="265"/>
    </location>
</feature>
<evidence type="ECO:0000256" key="5">
    <source>
        <dbReference type="ARBA" id="ARBA00023136"/>
    </source>
</evidence>
<dbReference type="InterPro" id="IPR011701">
    <property type="entry name" value="MFS"/>
</dbReference>
<evidence type="ECO:0000256" key="4">
    <source>
        <dbReference type="ARBA" id="ARBA00022989"/>
    </source>
</evidence>
<dbReference type="Gene3D" id="1.20.1250.20">
    <property type="entry name" value="MFS general substrate transporter like domains"/>
    <property type="match status" value="1"/>
</dbReference>
<dbReference type="OrthoDB" id="4484751at2"/>
<evidence type="ECO:0000259" key="7">
    <source>
        <dbReference type="PROSITE" id="PS50850"/>
    </source>
</evidence>
<dbReference type="PANTHER" id="PTHR42718:SF9">
    <property type="entry name" value="MAJOR FACILITATOR SUPERFAMILY MULTIDRUG TRANSPORTER MFSC"/>
    <property type="match status" value="1"/>
</dbReference>
<dbReference type="PROSITE" id="PS50850">
    <property type="entry name" value="MFS"/>
    <property type="match status" value="1"/>
</dbReference>
<dbReference type="Pfam" id="PF07690">
    <property type="entry name" value="MFS_1"/>
    <property type="match status" value="1"/>
</dbReference>
<keyword evidence="2" id="KW-0813">Transport</keyword>
<keyword evidence="5 6" id="KW-0472">Membrane</keyword>
<feature type="domain" description="Major facilitator superfamily (MFS) profile" evidence="7">
    <location>
        <begin position="32"/>
        <end position="479"/>
    </location>
</feature>
<feature type="transmembrane region" description="Helical" evidence="6">
    <location>
        <begin position="32"/>
        <end position="53"/>
    </location>
</feature>
<feature type="transmembrane region" description="Helical" evidence="6">
    <location>
        <begin position="158"/>
        <end position="182"/>
    </location>
</feature>
<dbReference type="InterPro" id="IPR020846">
    <property type="entry name" value="MFS_dom"/>
</dbReference>
<comment type="subcellular location">
    <subcellularLocation>
        <location evidence="1">Cell membrane</location>
        <topology evidence="1">Multi-pass membrane protein</topology>
    </subcellularLocation>
</comment>
<evidence type="ECO:0000313" key="9">
    <source>
        <dbReference type="Proteomes" id="UP000199700"/>
    </source>
</evidence>
<feature type="transmembrane region" description="Helical" evidence="6">
    <location>
        <begin position="382"/>
        <end position="399"/>
    </location>
</feature>
<dbReference type="STRING" id="629680.SAMN04489751_2383"/>
<feature type="transmembrane region" description="Helical" evidence="6">
    <location>
        <begin position="425"/>
        <end position="446"/>
    </location>
</feature>
<name>A0A1H1TJB6_BRESA</name>
<feature type="transmembrane region" description="Helical" evidence="6">
    <location>
        <begin position="325"/>
        <end position="347"/>
    </location>
</feature>
<reference evidence="8" key="1">
    <citation type="submission" date="2016-10" db="EMBL/GenBank/DDBJ databases">
        <authorList>
            <person name="Varghese N."/>
            <person name="Submissions S."/>
        </authorList>
    </citation>
    <scope>NUCLEOTIDE SEQUENCE [LARGE SCALE GENOMIC DNA]</scope>
    <source>
        <strain evidence="8">DSM 22082</strain>
    </source>
</reference>
<dbReference type="GO" id="GO:0022857">
    <property type="term" value="F:transmembrane transporter activity"/>
    <property type="evidence" value="ECO:0007669"/>
    <property type="project" value="InterPro"/>
</dbReference>
<evidence type="ECO:0000256" key="1">
    <source>
        <dbReference type="ARBA" id="ARBA00004651"/>
    </source>
</evidence>
<dbReference type="AlphaFoldDB" id="A0A1H1TJB6"/>
<organism evidence="8 9">
    <name type="scientific">Brevibacterium sandarakinum</name>
    <dbReference type="NCBI Taxonomy" id="629680"/>
    <lineage>
        <taxon>Bacteria</taxon>
        <taxon>Bacillati</taxon>
        <taxon>Actinomycetota</taxon>
        <taxon>Actinomycetes</taxon>
        <taxon>Micrococcales</taxon>
        <taxon>Brevibacteriaceae</taxon>
        <taxon>Brevibacterium</taxon>
    </lineage>
</organism>
<gene>
    <name evidence="8" type="ORF">SAMN04489751_2383</name>
</gene>
<feature type="transmembrane region" description="Helical" evidence="6">
    <location>
        <begin position="188"/>
        <end position="205"/>
    </location>
</feature>
<keyword evidence="9" id="KW-1185">Reference proteome</keyword>
<sequence length="491" mass="50749">MDSTSHDTGTHGIGTHGASAPLPSITGTRNGFVGVLALMIVIESLSGVVQGYLNPILPALGPVFDIDAPTINGIFLISNISFAVFTPLISRLGDSYGYRLVLRGSTVMVAIGALLMAFVPSLPTIILGVVLITGVVGFIPLMMGILRITHPDSIRTGVSYLIGTLMITIGVGGLIAGILGAINPLHGFWIGVPFALAALICSFFLPDAGTPTHEPLALAPMSACLIGLITFVAGLSQGPDFGWKNWKTIALLVVGVGLLSLWGRLDSRSSESTRRFIDLRLLKRRSLRSVSLATFFFGFASISYFGTNGIFLNSEVSAAGYGFGFSPMLIAVVLAAASVLSLLSSVVTAPLMSRWSERNALVLAGGILAIGFAVMMLGHDSIVAYILGFGLFNLALGMYQSATRALSVEGVPVTETAGAAGLNELALSVGIAVGAAVIKLISSATVTDSGTISPTGLTLIWSSLLVAALIAAVAGSRYPATINPTTKEAAL</sequence>
<dbReference type="RefSeq" id="WP_157691430.1">
    <property type="nucleotide sequence ID" value="NZ_LT629739.1"/>
</dbReference>
<protein>
    <submittedName>
        <fullName evidence="8">Major Facilitator Superfamily protein</fullName>
    </submittedName>
</protein>
<dbReference type="InterPro" id="IPR036259">
    <property type="entry name" value="MFS_trans_sf"/>
</dbReference>
<feature type="transmembrane region" description="Helical" evidence="6">
    <location>
        <begin position="452"/>
        <end position="474"/>
    </location>
</feature>
<dbReference type="Proteomes" id="UP000199700">
    <property type="component" value="Chromosome"/>
</dbReference>
<dbReference type="PANTHER" id="PTHR42718">
    <property type="entry name" value="MAJOR FACILITATOR SUPERFAMILY MULTIDRUG TRANSPORTER MFSC"/>
    <property type="match status" value="1"/>
</dbReference>
<keyword evidence="3 6" id="KW-0812">Transmembrane</keyword>
<dbReference type="GO" id="GO:0005886">
    <property type="term" value="C:plasma membrane"/>
    <property type="evidence" value="ECO:0007669"/>
    <property type="project" value="UniProtKB-SubCell"/>
</dbReference>
<proteinExistence type="predicted"/>
<feature type="transmembrane region" description="Helical" evidence="6">
    <location>
        <begin position="359"/>
        <end position="376"/>
    </location>
</feature>